<protein>
    <submittedName>
        <fullName evidence="2">Uncharacterized protein</fullName>
    </submittedName>
</protein>
<comment type="caution">
    <text evidence="2">The sequence shown here is derived from an EMBL/GenBank/DDBJ whole genome shotgun (WGS) entry which is preliminary data.</text>
</comment>
<feature type="compositionally biased region" description="Polar residues" evidence="1">
    <location>
        <begin position="260"/>
        <end position="284"/>
    </location>
</feature>
<feature type="compositionally biased region" description="Low complexity" evidence="1">
    <location>
        <begin position="477"/>
        <end position="493"/>
    </location>
</feature>
<feature type="compositionally biased region" description="Basic and acidic residues" evidence="1">
    <location>
        <begin position="104"/>
        <end position="130"/>
    </location>
</feature>
<name>A0ABR4AU13_9LECA</name>
<evidence type="ECO:0000313" key="3">
    <source>
        <dbReference type="Proteomes" id="UP001590951"/>
    </source>
</evidence>
<feature type="compositionally biased region" description="Polar residues" evidence="1">
    <location>
        <begin position="299"/>
        <end position="310"/>
    </location>
</feature>
<feature type="compositionally biased region" description="Polar residues" evidence="1">
    <location>
        <begin position="193"/>
        <end position="202"/>
    </location>
</feature>
<sequence>MPRPKRSKVAPSAPVRTQNHVSQPAPVASAAQKQQDISSPESSGLVTNGSDDSDGLVVSKKTNTSKRTPMAQTYTMSGALAPEDIGESRLKPPSGQTRAALSRIVREADHAKAKEEKARKAAEATSRVEPDQIPSSIPTNTVGSRRPSTTSKRSSARQSLQAGPGPRVQETPRLQSSSLFGGATFKKRPRQPSLLQMVQSQNDASDDLDDNDMYDFLPDDESTPLIKSLSQTNAQSKSSSSQQTPGSRKRKMKSPEIQVPASQSFDVLSSPSAVPSQSDRQQSPSEEDDQPEPTLPPLRSTQTPQPQIFSDTLAPPQSSSPPPEPKPKDTRKKPGKAPSKAKVQHQKTQHKQFSPAPSPLSSTSTQISPIRPAKLKPLTTANLQNLLPRRRARPKSKGDYDIPSSSDVELDNTALGEDEDELSIHATSKIRRKKRSMGMVTQKRAAKGKETGTGEKGKRVSKTYTRKSVNESENENESGSGSDDNDAGRSAARGRSKTPALDGKAKAEMKRLADKFREVDEYMLDFEDMTGCSSQMKDAR</sequence>
<feature type="compositionally biased region" description="Polar residues" evidence="1">
    <location>
        <begin position="31"/>
        <end position="50"/>
    </location>
</feature>
<feature type="compositionally biased region" description="Low complexity" evidence="1">
    <location>
        <begin position="144"/>
        <end position="157"/>
    </location>
</feature>
<organism evidence="2 3">
    <name type="scientific">Lepraria finkii</name>
    <dbReference type="NCBI Taxonomy" id="1340010"/>
    <lineage>
        <taxon>Eukaryota</taxon>
        <taxon>Fungi</taxon>
        <taxon>Dikarya</taxon>
        <taxon>Ascomycota</taxon>
        <taxon>Pezizomycotina</taxon>
        <taxon>Lecanoromycetes</taxon>
        <taxon>OSLEUM clade</taxon>
        <taxon>Lecanoromycetidae</taxon>
        <taxon>Lecanorales</taxon>
        <taxon>Lecanorineae</taxon>
        <taxon>Stereocaulaceae</taxon>
        <taxon>Lepraria</taxon>
    </lineage>
</organism>
<evidence type="ECO:0000313" key="2">
    <source>
        <dbReference type="EMBL" id="KAL2049182.1"/>
    </source>
</evidence>
<feature type="compositionally biased region" description="Basic and acidic residues" evidence="1">
    <location>
        <begin position="447"/>
        <end position="458"/>
    </location>
</feature>
<dbReference type="EMBL" id="JBHFEH010000069">
    <property type="protein sequence ID" value="KAL2049182.1"/>
    <property type="molecule type" value="Genomic_DNA"/>
</dbReference>
<feature type="compositionally biased region" description="Polar residues" evidence="1">
    <location>
        <begin position="133"/>
        <end position="143"/>
    </location>
</feature>
<keyword evidence="3" id="KW-1185">Reference proteome</keyword>
<proteinExistence type="predicted"/>
<feature type="region of interest" description="Disordered" evidence="1">
    <location>
        <begin position="1"/>
        <end position="507"/>
    </location>
</feature>
<evidence type="ECO:0000256" key="1">
    <source>
        <dbReference type="SAM" id="MobiDB-lite"/>
    </source>
</evidence>
<feature type="compositionally biased region" description="Low complexity" evidence="1">
    <location>
        <begin position="228"/>
        <end position="243"/>
    </location>
</feature>
<gene>
    <name evidence="2" type="ORF">ABVK25_010532</name>
</gene>
<reference evidence="2 3" key="1">
    <citation type="submission" date="2024-09" db="EMBL/GenBank/DDBJ databases">
        <title>Rethinking Asexuality: The Enigmatic Case of Functional Sexual Genes in Lepraria (Stereocaulaceae).</title>
        <authorList>
            <person name="Doellman M."/>
            <person name="Sun Y."/>
            <person name="Barcenas-Pena A."/>
            <person name="Lumbsch H.T."/>
            <person name="Grewe F."/>
        </authorList>
    </citation>
    <scope>NUCLEOTIDE SEQUENCE [LARGE SCALE GENOMIC DNA]</scope>
    <source>
        <strain evidence="2 3">Grewe 0041</strain>
    </source>
</reference>
<accession>A0ABR4AU13</accession>
<feature type="compositionally biased region" description="Acidic residues" evidence="1">
    <location>
        <begin position="204"/>
        <end position="222"/>
    </location>
</feature>
<feature type="compositionally biased region" description="Polar residues" evidence="1">
    <location>
        <begin position="60"/>
        <end position="76"/>
    </location>
</feature>
<dbReference type="Proteomes" id="UP001590951">
    <property type="component" value="Unassembled WGS sequence"/>
</dbReference>